<dbReference type="AlphaFoldDB" id="A0A1F6LHP9"/>
<evidence type="ECO:0000313" key="4">
    <source>
        <dbReference type="Proteomes" id="UP000177067"/>
    </source>
</evidence>
<comment type="caution">
    <text evidence="3">The sequence shown here is derived from an EMBL/GenBank/DDBJ whole genome shotgun (WGS) entry which is preliminary data.</text>
</comment>
<evidence type="ECO:0000259" key="2">
    <source>
        <dbReference type="PROSITE" id="PS50975"/>
    </source>
</evidence>
<reference evidence="3 4" key="1">
    <citation type="journal article" date="2016" name="Nat. Commun.">
        <title>Thousands of microbial genomes shed light on interconnected biogeochemical processes in an aquifer system.</title>
        <authorList>
            <person name="Anantharaman K."/>
            <person name="Brown C.T."/>
            <person name="Hug L.A."/>
            <person name="Sharon I."/>
            <person name="Castelle C.J."/>
            <person name="Probst A.J."/>
            <person name="Thomas B.C."/>
            <person name="Singh A."/>
            <person name="Wilkins M.J."/>
            <person name="Karaoz U."/>
            <person name="Brodie E.L."/>
            <person name="Williams K.H."/>
            <person name="Hubbard S.S."/>
            <person name="Banfield J.F."/>
        </authorList>
    </citation>
    <scope>NUCLEOTIDE SEQUENCE [LARGE SCALE GENOMIC DNA]</scope>
</reference>
<accession>A0A1F6LHP9</accession>
<dbReference type="InterPro" id="IPR003806">
    <property type="entry name" value="ATP-grasp_PylC-type"/>
</dbReference>
<sequence length="678" mass="77581">MKSLTDKLKSNPIIYVTRDIERAMSIDPDTEGYFIISNNNDFAKQSSVNKKNILLIKEKEILSTAELLKHTDTKEFIKKFTNPSILVFKNTAQIEKICEENKWNLLNPPSKISNKIEEKISQVEIFKSLNEFFLNYKIEKCKDIKWNKEKFILQFNYSHTGSGTVLIDSQEKLDTIKKQFPEREARISDFVEGPIFTNNNALSGNDLIIGNISYQITGIKYFTDKPFSTIGNDWGLVNKLLTQVDIENFKNIVRSVSEKLKELGWKGLFGVDIIMDQKTKKMYLIEVNARQPASTTFESILQNKVKYDGINIFEAHLAGLLNIDTSTEKLIPISNGSQIIKRIIHNNDWSPQITKIINDLKKNNLDVIGYNNKNIGTELLRIQSNQSVMTDHNRLSDIGKKILHIICPNIAFLSNEAQKVIDAYLNLPIKNNFISVPYFNNARQKIRGGLKVFTGKGNPKEIIEEISIIAQKNKINLDKFNQEQTKQLLVDNNIGIDCSGLAYYILNAELKAKTNKSLQSVIKFPTIKNIFRKLIAKLRIVQNVNVLTFAQDENSHSILKKNIKPGDFIVMINAGIKQDRDHIIVITKTNCEYNTPDSTNNLSIKKISYVHSFAWNKDGKYNHGVREGEIEIINENAGLLDQLWTEQCKTNQENETYIRATQAKTLEIRRLNALDEKN</sequence>
<protein>
    <recommendedName>
        <fullName evidence="2">ATP-grasp domain-containing protein</fullName>
    </recommendedName>
</protein>
<dbReference type="SUPFAM" id="SSF56059">
    <property type="entry name" value="Glutathione synthetase ATP-binding domain-like"/>
    <property type="match status" value="1"/>
</dbReference>
<name>A0A1F6LHP9_9BACT</name>
<gene>
    <name evidence="3" type="ORF">A2725_03685</name>
</gene>
<dbReference type="PROSITE" id="PS50975">
    <property type="entry name" value="ATP_GRASP"/>
    <property type="match status" value="1"/>
</dbReference>
<evidence type="ECO:0000256" key="1">
    <source>
        <dbReference type="PROSITE-ProRule" id="PRU00409"/>
    </source>
</evidence>
<evidence type="ECO:0000313" key="3">
    <source>
        <dbReference type="EMBL" id="OGH58825.1"/>
    </source>
</evidence>
<dbReference type="GO" id="GO:0046872">
    <property type="term" value="F:metal ion binding"/>
    <property type="evidence" value="ECO:0007669"/>
    <property type="project" value="InterPro"/>
</dbReference>
<dbReference type="GO" id="GO:0005524">
    <property type="term" value="F:ATP binding"/>
    <property type="evidence" value="ECO:0007669"/>
    <property type="project" value="UniProtKB-UniRule"/>
</dbReference>
<dbReference type="Proteomes" id="UP000177067">
    <property type="component" value="Unassembled WGS sequence"/>
</dbReference>
<dbReference type="InterPro" id="IPR011761">
    <property type="entry name" value="ATP-grasp"/>
</dbReference>
<keyword evidence="1" id="KW-0067">ATP-binding</keyword>
<keyword evidence="1" id="KW-0547">Nucleotide-binding</keyword>
<dbReference type="Gene3D" id="3.30.470.20">
    <property type="entry name" value="ATP-grasp fold, B domain"/>
    <property type="match status" value="1"/>
</dbReference>
<feature type="domain" description="ATP-grasp" evidence="2">
    <location>
        <begin position="110"/>
        <end position="321"/>
    </location>
</feature>
<proteinExistence type="predicted"/>
<organism evidence="3 4">
    <name type="scientific">Candidatus Magasanikbacteria bacterium RIFCSPHIGHO2_01_FULL_33_34</name>
    <dbReference type="NCBI Taxonomy" id="1798671"/>
    <lineage>
        <taxon>Bacteria</taxon>
        <taxon>Candidatus Magasanikiibacteriota</taxon>
    </lineage>
</organism>
<dbReference type="Pfam" id="PF02655">
    <property type="entry name" value="ATP-grasp_3"/>
    <property type="match status" value="1"/>
</dbReference>
<dbReference type="EMBL" id="MFPS01000008">
    <property type="protein sequence ID" value="OGH58825.1"/>
    <property type="molecule type" value="Genomic_DNA"/>
</dbReference>